<feature type="transmembrane region" description="Helical" evidence="7">
    <location>
        <begin position="15"/>
        <end position="35"/>
    </location>
</feature>
<name>A0A6P2RRA4_BURL3</name>
<keyword evidence="4 7" id="KW-0812">Transmembrane</keyword>
<feature type="transmembrane region" description="Helical" evidence="7">
    <location>
        <begin position="225"/>
        <end position="246"/>
    </location>
</feature>
<evidence type="ECO:0000256" key="6">
    <source>
        <dbReference type="ARBA" id="ARBA00023136"/>
    </source>
</evidence>
<dbReference type="InterPro" id="IPR002010">
    <property type="entry name" value="T3SS_IM_R"/>
</dbReference>
<keyword evidence="6 7" id="KW-0472">Membrane</keyword>
<dbReference type="NCBIfam" id="TIGR01401">
    <property type="entry name" value="fliR_like_III"/>
    <property type="match status" value="1"/>
</dbReference>
<keyword evidence="3 7" id="KW-1003">Cell membrane</keyword>
<dbReference type="Pfam" id="PF01311">
    <property type="entry name" value="Bac_export_1"/>
    <property type="match status" value="1"/>
</dbReference>
<sequence length="271" mass="29529">MIQTLEPLVTLHDLFIGYLTVTGVCALRLSVLMFVFPPTADGVIQGLVRNALAIVFSAYVAVGQPIAFSESLHGVFLIEVMLREAAIGLVLGYAASTVFWVAESVGVYIDDLTGHNNIQITNPVSQMQSTPVGTLLQQVAIMAFWALGGMTFLLGTLYESYNWWPVSQSMPIFGDVVESFVLRQTDTLMQSIAKLAAPMLFILVLIDIAFGFISKSASKLDISTLSQPVKAAVAIAMLAMFIGLFVDQVQGQLALRSLEAQWRHVFQNHAK</sequence>
<evidence type="ECO:0000256" key="7">
    <source>
        <dbReference type="RuleBase" id="RU362072"/>
    </source>
</evidence>
<dbReference type="AlphaFoldDB" id="A0A6P2RRA4"/>
<protein>
    <submittedName>
        <fullName evidence="8">Type III secretion-associated protein</fullName>
    </submittedName>
</protein>
<evidence type="ECO:0000256" key="4">
    <source>
        <dbReference type="ARBA" id="ARBA00022692"/>
    </source>
</evidence>
<organism evidence="8 9">
    <name type="scientific">Burkholderia lata (strain ATCC 17760 / DSM 23089 / LMG 22485 / NCIMB 9086 / R18194 / 383)</name>
    <dbReference type="NCBI Taxonomy" id="482957"/>
    <lineage>
        <taxon>Bacteria</taxon>
        <taxon>Pseudomonadati</taxon>
        <taxon>Pseudomonadota</taxon>
        <taxon>Betaproteobacteria</taxon>
        <taxon>Burkholderiales</taxon>
        <taxon>Burkholderiaceae</taxon>
        <taxon>Burkholderia</taxon>
        <taxon>Burkholderia cepacia complex</taxon>
    </lineage>
</organism>
<dbReference type="Proteomes" id="UP000494218">
    <property type="component" value="Unassembled WGS sequence"/>
</dbReference>
<proteinExistence type="inferred from homology"/>
<dbReference type="InterPro" id="IPR006304">
    <property type="entry name" value="T3SS_SpaR/YscT"/>
</dbReference>
<dbReference type="GO" id="GO:0005886">
    <property type="term" value="C:plasma membrane"/>
    <property type="evidence" value="ECO:0007669"/>
    <property type="project" value="UniProtKB-SubCell"/>
</dbReference>
<feature type="transmembrane region" description="Helical" evidence="7">
    <location>
        <begin position="47"/>
        <end position="67"/>
    </location>
</feature>
<evidence type="ECO:0000256" key="5">
    <source>
        <dbReference type="ARBA" id="ARBA00022989"/>
    </source>
</evidence>
<dbReference type="GO" id="GO:0006605">
    <property type="term" value="P:protein targeting"/>
    <property type="evidence" value="ECO:0007669"/>
    <property type="project" value="UniProtKB-UniRule"/>
</dbReference>
<evidence type="ECO:0000313" key="8">
    <source>
        <dbReference type="EMBL" id="VWC38267.1"/>
    </source>
</evidence>
<gene>
    <name evidence="8" type="ORF">BLA23254_06773</name>
</gene>
<dbReference type="PANTHER" id="PTHR30065">
    <property type="entry name" value="FLAGELLAR BIOSYNTHETIC PROTEIN FLIR"/>
    <property type="match status" value="1"/>
</dbReference>
<comment type="subcellular location">
    <subcellularLocation>
        <location evidence="1 7">Cell membrane</location>
        <topology evidence="1 7">Multi-pass membrane protein</topology>
    </subcellularLocation>
</comment>
<dbReference type="PRINTS" id="PR00953">
    <property type="entry name" value="TYPE3IMRPROT"/>
</dbReference>
<dbReference type="EMBL" id="CABVPW010000046">
    <property type="protein sequence ID" value="VWC38267.1"/>
    <property type="molecule type" value="Genomic_DNA"/>
</dbReference>
<feature type="transmembrane region" description="Helical" evidence="7">
    <location>
        <begin position="195"/>
        <end position="213"/>
    </location>
</feature>
<dbReference type="PANTHER" id="PTHR30065:SF1">
    <property type="entry name" value="SURFACE PRESENTATION OF ANTIGENS PROTEIN SPAR"/>
    <property type="match status" value="1"/>
</dbReference>
<feature type="transmembrane region" description="Helical" evidence="7">
    <location>
        <begin position="135"/>
        <end position="158"/>
    </location>
</feature>
<keyword evidence="5 7" id="KW-1133">Transmembrane helix</keyword>
<evidence type="ECO:0000313" key="9">
    <source>
        <dbReference type="Proteomes" id="UP000494218"/>
    </source>
</evidence>
<accession>A0A6P2RRA4</accession>
<evidence type="ECO:0000256" key="3">
    <source>
        <dbReference type="ARBA" id="ARBA00022475"/>
    </source>
</evidence>
<comment type="similarity">
    <text evidence="2 7">Belongs to the FliR/MopE/SpaR family.</text>
</comment>
<reference evidence="8 9" key="1">
    <citation type="submission" date="2019-09" db="EMBL/GenBank/DDBJ databases">
        <authorList>
            <person name="Depoorter E."/>
        </authorList>
    </citation>
    <scope>NUCLEOTIDE SEQUENCE [LARGE SCALE GENOMIC DNA]</scope>
    <source>
        <strain evidence="8">LMG 23254</strain>
    </source>
</reference>
<evidence type="ECO:0000256" key="2">
    <source>
        <dbReference type="ARBA" id="ARBA00009772"/>
    </source>
</evidence>
<dbReference type="RefSeq" id="WP_175034894.1">
    <property type="nucleotide sequence ID" value="NZ_CABVPW010000046.1"/>
</dbReference>
<evidence type="ECO:0000256" key="1">
    <source>
        <dbReference type="ARBA" id="ARBA00004651"/>
    </source>
</evidence>